<dbReference type="InterPro" id="IPR023375">
    <property type="entry name" value="ADC_dom_sf"/>
</dbReference>
<dbReference type="SUPFAM" id="SSF160104">
    <property type="entry name" value="Acetoacetate decarboxylase-like"/>
    <property type="match status" value="1"/>
</dbReference>
<protein>
    <submittedName>
        <fullName evidence="1">Acetoacetate decarboxylase</fullName>
    </submittedName>
</protein>
<keyword evidence="2" id="KW-1185">Reference proteome</keyword>
<reference evidence="1 2" key="1">
    <citation type="submission" date="2018-05" db="EMBL/GenBank/DDBJ databases">
        <title>Complete genome sequencing of three human clinical isolates of Staphylococcus caprae reveals virulence factors similar to those of S. epidermidis and S. capitis.</title>
        <authorList>
            <person name="Watanabe S."/>
            <person name="Cui L."/>
        </authorList>
    </citation>
    <scope>NUCLEOTIDE SEQUENCE [LARGE SCALE GENOMIC DNA]</scope>
    <source>
        <strain evidence="1 2">JMUB590</strain>
    </source>
</reference>
<dbReference type="Pfam" id="PF06314">
    <property type="entry name" value="ADC"/>
    <property type="match status" value="1"/>
</dbReference>
<gene>
    <name evidence="1" type="ORF">JMUB590_0065</name>
</gene>
<dbReference type="GeneID" id="58049853"/>
<dbReference type="InterPro" id="IPR010451">
    <property type="entry name" value="Acetoacetate_decarboxylase"/>
</dbReference>
<dbReference type="Proteomes" id="UP000274772">
    <property type="component" value="Chromosome"/>
</dbReference>
<evidence type="ECO:0000313" key="1">
    <source>
        <dbReference type="EMBL" id="BBD91175.1"/>
    </source>
</evidence>
<dbReference type="RefSeq" id="WP_002444984.1">
    <property type="nucleotide sequence ID" value="NZ_AP018585.1"/>
</dbReference>
<name>A0ABM7FSU1_9STAP</name>
<proteinExistence type="predicted"/>
<organism evidence="1 2">
    <name type="scientific">Staphylococcus caprae</name>
    <dbReference type="NCBI Taxonomy" id="29380"/>
    <lineage>
        <taxon>Bacteria</taxon>
        <taxon>Bacillati</taxon>
        <taxon>Bacillota</taxon>
        <taxon>Bacilli</taxon>
        <taxon>Bacillales</taxon>
        <taxon>Staphylococcaceae</taxon>
        <taxon>Staphylococcus</taxon>
    </lineage>
</organism>
<dbReference type="EMBL" id="AP018586">
    <property type="protein sequence ID" value="BBD91175.1"/>
    <property type="molecule type" value="Genomic_DNA"/>
</dbReference>
<sequence>MKKEDVQNVASTPVNSPIYPLTEIYFRDREYLNIVYETDKEALEKVVPEPLKVIDNKIKFEIISMPDATGLGSYMEAGQVIPVEYNGEQGEFYLSMYVDNQAAIASGREISAFPKKSGEPNLYVDNDVIVGTLDYRSLRVAQATMGYDYYKMEDQEAIDAITQPQFMLKQFRDYDTTLIKNELTRSQITDIHLKRAYRSPARLQLFEHVMAPLADFPVRKIVDAQHIIADLSLGQPEPIYDYLKDE</sequence>
<evidence type="ECO:0000313" key="2">
    <source>
        <dbReference type="Proteomes" id="UP000274772"/>
    </source>
</evidence>
<dbReference type="NCBIfam" id="NF002614">
    <property type="entry name" value="PRK02265.1"/>
    <property type="match status" value="1"/>
</dbReference>
<accession>A0ABM7FSU1</accession>
<dbReference type="Gene3D" id="2.40.400.10">
    <property type="entry name" value="Acetoacetate decarboxylase-like"/>
    <property type="match status" value="1"/>
</dbReference>